<dbReference type="EMBL" id="JAUIZM010000017">
    <property type="protein sequence ID" value="KAK1352364.1"/>
    <property type="molecule type" value="Genomic_DNA"/>
</dbReference>
<comment type="caution">
    <text evidence="10">The sequence shown here is derived from an EMBL/GenBank/DDBJ whole genome shotgun (WGS) entry which is preliminary data.</text>
</comment>
<keyword evidence="7" id="KW-0150">Chloroplast</keyword>
<dbReference type="GO" id="GO:0009507">
    <property type="term" value="C:chloroplast"/>
    <property type="evidence" value="ECO:0007669"/>
    <property type="project" value="UniProtKB-SubCell"/>
</dbReference>
<keyword evidence="5 7" id="KW-0275">Fatty acid biosynthesis</keyword>
<keyword evidence="2 7" id="KW-0444">Lipid biosynthesis</keyword>
<dbReference type="Proteomes" id="UP001237642">
    <property type="component" value="Unassembled WGS sequence"/>
</dbReference>
<proteinExistence type="predicted"/>
<name>A0AAD8GQG8_9APIA</name>
<dbReference type="PANTHER" id="PTHR43416:SF4">
    <property type="entry name" value="BIOTIN CARBOXYL CARRIER PROTEIN OF ACETYL-COA CARBOXYLASE 2, CHLOROPLASTIC"/>
    <property type="match status" value="1"/>
</dbReference>
<dbReference type="CDD" id="cd06850">
    <property type="entry name" value="biotinyl_domain"/>
    <property type="match status" value="1"/>
</dbReference>
<evidence type="ECO:0000256" key="3">
    <source>
        <dbReference type="ARBA" id="ARBA00022832"/>
    </source>
</evidence>
<organism evidence="10 11">
    <name type="scientific">Heracleum sosnowskyi</name>
    <dbReference type="NCBI Taxonomy" id="360622"/>
    <lineage>
        <taxon>Eukaryota</taxon>
        <taxon>Viridiplantae</taxon>
        <taxon>Streptophyta</taxon>
        <taxon>Embryophyta</taxon>
        <taxon>Tracheophyta</taxon>
        <taxon>Spermatophyta</taxon>
        <taxon>Magnoliopsida</taxon>
        <taxon>eudicotyledons</taxon>
        <taxon>Gunneridae</taxon>
        <taxon>Pentapetalae</taxon>
        <taxon>asterids</taxon>
        <taxon>campanulids</taxon>
        <taxon>Apiales</taxon>
        <taxon>Apiaceae</taxon>
        <taxon>Apioideae</taxon>
        <taxon>apioid superclade</taxon>
        <taxon>Tordylieae</taxon>
        <taxon>Tordyliinae</taxon>
        <taxon>Heracleum</taxon>
    </lineage>
</organism>
<evidence type="ECO:0000313" key="10">
    <source>
        <dbReference type="EMBL" id="KAK1352364.1"/>
    </source>
</evidence>
<reference evidence="10" key="2">
    <citation type="submission" date="2023-05" db="EMBL/GenBank/DDBJ databases">
        <authorList>
            <person name="Schelkunov M.I."/>
        </authorList>
    </citation>
    <scope>NUCLEOTIDE SEQUENCE</scope>
    <source>
        <strain evidence="10">Hsosn_3</strain>
        <tissue evidence="10">Leaf</tissue>
    </source>
</reference>
<dbReference type="AlphaFoldDB" id="A0AAD8GQG8"/>
<dbReference type="SUPFAM" id="SSF51230">
    <property type="entry name" value="Single hybrid motif"/>
    <property type="match status" value="1"/>
</dbReference>
<dbReference type="InterPro" id="IPR001249">
    <property type="entry name" value="AcCoA_biotinCC"/>
</dbReference>
<keyword evidence="6 7" id="KW-0092">Biotin</keyword>
<keyword evidence="3 7" id="KW-0276">Fatty acid metabolism</keyword>
<evidence type="ECO:0000256" key="8">
    <source>
        <dbReference type="SAM" id="MobiDB-lite"/>
    </source>
</evidence>
<dbReference type="InterPro" id="IPR000089">
    <property type="entry name" value="Biotin_lipoyl"/>
</dbReference>
<dbReference type="NCBIfam" id="TIGR00531">
    <property type="entry name" value="BCCP"/>
    <property type="match status" value="1"/>
</dbReference>
<keyword evidence="4 7" id="KW-0443">Lipid metabolism</keyword>
<evidence type="ECO:0000313" key="11">
    <source>
        <dbReference type="Proteomes" id="UP001237642"/>
    </source>
</evidence>
<keyword evidence="7" id="KW-0934">Plastid</keyword>
<comment type="function">
    <text evidence="7">This protein is a component of the acetyl coenzyme A carboxylase complex; first, biotin carboxylase catalyzes the carboxylation of the carrier protein and then the transcarboxylase transfers the carboxyl group to form malonyl-CoA.</text>
</comment>
<dbReference type="InterPro" id="IPR001882">
    <property type="entry name" value="Biotin_BS"/>
</dbReference>
<dbReference type="PROSITE" id="PS50968">
    <property type="entry name" value="BIOTINYL_LIPOYL"/>
    <property type="match status" value="1"/>
</dbReference>
<dbReference type="PROSITE" id="PS00188">
    <property type="entry name" value="BIOTIN"/>
    <property type="match status" value="1"/>
</dbReference>
<evidence type="ECO:0000259" key="9">
    <source>
        <dbReference type="PROSITE" id="PS50968"/>
    </source>
</evidence>
<protein>
    <recommendedName>
        <fullName evidence="7">Biotin carboxyl carrier protein of acetyl-CoA carboxylase</fullName>
    </recommendedName>
</protein>
<comment type="pathway">
    <text evidence="1 7">Lipid metabolism; fatty acid biosynthesis.</text>
</comment>
<dbReference type="GO" id="GO:0006633">
    <property type="term" value="P:fatty acid biosynthetic process"/>
    <property type="evidence" value="ECO:0007669"/>
    <property type="project" value="UniProtKB-KW"/>
</dbReference>
<evidence type="ECO:0000256" key="6">
    <source>
        <dbReference type="ARBA" id="ARBA00023267"/>
    </source>
</evidence>
<keyword evidence="11" id="KW-1185">Reference proteome</keyword>
<dbReference type="FunFam" id="2.40.50.100:FF:000003">
    <property type="entry name" value="Acetyl-CoA carboxylase biotin carboxyl carrier protein"/>
    <property type="match status" value="1"/>
</dbReference>
<gene>
    <name evidence="10" type="ORF">POM88_053303</name>
</gene>
<evidence type="ECO:0000256" key="7">
    <source>
        <dbReference type="RuleBase" id="RU364072"/>
    </source>
</evidence>
<accession>A0AAD8GQG8</accession>
<dbReference type="InterPro" id="IPR011053">
    <property type="entry name" value="Single_hybrid_motif"/>
</dbReference>
<evidence type="ECO:0000256" key="2">
    <source>
        <dbReference type="ARBA" id="ARBA00022516"/>
    </source>
</evidence>
<dbReference type="InterPro" id="IPR050537">
    <property type="entry name" value="2-oxoacid_dehydrogenase"/>
</dbReference>
<comment type="subcellular location">
    <subcellularLocation>
        <location evidence="7">Plastid</location>
        <location evidence="7">Chloroplast</location>
    </subcellularLocation>
</comment>
<dbReference type="Pfam" id="PF00364">
    <property type="entry name" value="Biotin_lipoyl"/>
    <property type="match status" value="1"/>
</dbReference>
<feature type="domain" description="Lipoyl-binding" evidence="9">
    <location>
        <begin position="162"/>
        <end position="238"/>
    </location>
</feature>
<dbReference type="PRINTS" id="PR01071">
    <property type="entry name" value="ACOABIOTINCC"/>
</dbReference>
<reference evidence="10" key="1">
    <citation type="submission" date="2023-02" db="EMBL/GenBank/DDBJ databases">
        <title>Genome of toxic invasive species Heracleum sosnowskyi carries increased number of genes despite the absence of recent whole-genome duplications.</title>
        <authorList>
            <person name="Schelkunov M."/>
            <person name="Shtratnikova V."/>
            <person name="Makarenko M."/>
            <person name="Klepikova A."/>
            <person name="Omelchenko D."/>
            <person name="Novikova G."/>
            <person name="Obukhova E."/>
            <person name="Bogdanov V."/>
            <person name="Penin A."/>
            <person name="Logacheva M."/>
        </authorList>
    </citation>
    <scope>NUCLEOTIDE SEQUENCE</scope>
    <source>
        <strain evidence="10">Hsosn_3</strain>
        <tissue evidence="10">Leaf</tissue>
    </source>
</reference>
<dbReference type="GO" id="GO:0003989">
    <property type="term" value="F:acetyl-CoA carboxylase activity"/>
    <property type="evidence" value="ECO:0007669"/>
    <property type="project" value="InterPro"/>
</dbReference>
<sequence length="239" mass="25429">MASSSVLCTASVPQFPAGAKPKPCQISNISYRFRWTSRLPSSSSVAAKSSSNSAIITDTKISPDILAPESAISTLINEVSLLVKMVDSREIVELQVKQLGYELEIRKKEAIPKPQPAPGAVTLPPHYVFPAQPHPAKPNAPAPLPQPVTASSSPLAALSPSHPPLKCPMAGTFYRSPAPGEPPFVKVGDKVQKGQIICIIEAMKLMNEIEADLSGTVEKILVEDGKPVSVDLPLFIIVP</sequence>
<feature type="region of interest" description="Disordered" evidence="8">
    <location>
        <begin position="133"/>
        <end position="157"/>
    </location>
</feature>
<evidence type="ECO:0000256" key="1">
    <source>
        <dbReference type="ARBA" id="ARBA00005194"/>
    </source>
</evidence>
<dbReference type="PANTHER" id="PTHR43416">
    <property type="entry name" value="DIHYDROLIPOYLLYSINE-RESIDUE SUCCINYLTRANSFERASE COMPONENT OF 2-OXOGLUTARATE DEHYDROGENASE COMPLEX, MITOCHONDRIAL-RELATED"/>
    <property type="match status" value="1"/>
</dbReference>
<evidence type="ECO:0000256" key="5">
    <source>
        <dbReference type="ARBA" id="ARBA00023160"/>
    </source>
</evidence>
<evidence type="ECO:0000256" key="4">
    <source>
        <dbReference type="ARBA" id="ARBA00023098"/>
    </source>
</evidence>
<feature type="compositionally biased region" description="Pro residues" evidence="8">
    <location>
        <begin position="133"/>
        <end position="146"/>
    </location>
</feature>
<dbReference type="GO" id="GO:0009317">
    <property type="term" value="C:acetyl-CoA carboxylase complex"/>
    <property type="evidence" value="ECO:0007669"/>
    <property type="project" value="InterPro"/>
</dbReference>
<dbReference type="Gene3D" id="2.40.50.100">
    <property type="match status" value="1"/>
</dbReference>